<dbReference type="GO" id="GO:0004764">
    <property type="term" value="F:shikimate 3-dehydrogenase (NADP+) activity"/>
    <property type="evidence" value="ECO:0007669"/>
    <property type="project" value="UniProtKB-UniRule"/>
</dbReference>
<dbReference type="InterPro" id="IPR022893">
    <property type="entry name" value="Shikimate_DH_fam"/>
</dbReference>
<protein>
    <recommendedName>
        <fullName evidence="2 8">Shikimate dehydrogenase (NADP(+))</fullName>
        <shortName evidence="8">SDH</shortName>
        <ecNumber evidence="2 8">1.1.1.25</ecNumber>
    </recommendedName>
</protein>
<evidence type="ECO:0000256" key="4">
    <source>
        <dbReference type="ARBA" id="ARBA00022857"/>
    </source>
</evidence>
<comment type="function">
    <text evidence="8">Involved in the biosynthesis of the chorismate, which leads to the biosynthesis of aromatic amino acids. Catalyzes the reversible NADPH linked reduction of 3-dehydroshikimate (DHSA) to yield shikimate (SA).</text>
</comment>
<dbReference type="InterPro" id="IPR041121">
    <property type="entry name" value="SDH_C"/>
</dbReference>
<dbReference type="InterPro" id="IPR036291">
    <property type="entry name" value="NAD(P)-bd_dom_sf"/>
</dbReference>
<dbReference type="OrthoDB" id="9776868at2"/>
<comment type="similarity">
    <text evidence="8">Belongs to the shikimate dehydrogenase family.</text>
</comment>
<feature type="binding site" evidence="8">
    <location>
        <position position="246"/>
    </location>
    <ligand>
        <name>NADP(+)</name>
        <dbReference type="ChEBI" id="CHEBI:58349"/>
    </ligand>
</feature>
<accession>A0A556A8F4</accession>
<keyword evidence="3 8" id="KW-0028">Amino-acid biosynthesis</keyword>
<keyword evidence="5 8" id="KW-0560">Oxidoreductase</keyword>
<keyword evidence="6 8" id="KW-0057">Aromatic amino acid biosynthesis</keyword>
<evidence type="ECO:0000259" key="11">
    <source>
        <dbReference type="Pfam" id="PF18317"/>
    </source>
</evidence>
<keyword evidence="4 8" id="KW-0521">NADP</keyword>
<feature type="domain" description="SDH C-terminal" evidence="11">
    <location>
        <begin position="246"/>
        <end position="275"/>
    </location>
</feature>
<name>A0A556A8F4_9BURK</name>
<dbReference type="HAMAP" id="MF_00222">
    <property type="entry name" value="Shikimate_DH_AroE"/>
    <property type="match status" value="1"/>
</dbReference>
<feature type="domain" description="Shikimate dehydrogenase substrate binding N-terminal" evidence="10">
    <location>
        <begin position="11"/>
        <end position="94"/>
    </location>
</feature>
<dbReference type="SUPFAM" id="SSF53223">
    <property type="entry name" value="Aminoacid dehydrogenase-like, N-terminal domain"/>
    <property type="match status" value="1"/>
</dbReference>
<dbReference type="Proteomes" id="UP000318405">
    <property type="component" value="Unassembled WGS sequence"/>
</dbReference>
<dbReference type="Gene3D" id="3.40.50.10860">
    <property type="entry name" value="Leucine Dehydrogenase, chain A, domain 1"/>
    <property type="match status" value="1"/>
</dbReference>
<evidence type="ECO:0000256" key="5">
    <source>
        <dbReference type="ARBA" id="ARBA00023002"/>
    </source>
</evidence>
<proteinExistence type="inferred from homology"/>
<feature type="active site" description="Proton acceptor" evidence="8">
    <location>
        <position position="70"/>
    </location>
</feature>
<feature type="binding site" evidence="8">
    <location>
        <begin position="131"/>
        <end position="135"/>
    </location>
    <ligand>
        <name>NADP(+)</name>
        <dbReference type="ChEBI" id="CHEBI:58349"/>
    </ligand>
</feature>
<dbReference type="InterPro" id="IPR011342">
    <property type="entry name" value="Shikimate_DH"/>
</dbReference>
<dbReference type="EC" id="1.1.1.25" evidence="2 8"/>
<dbReference type="Pfam" id="PF01488">
    <property type="entry name" value="Shikimate_DH"/>
    <property type="match status" value="1"/>
</dbReference>
<evidence type="ECO:0000256" key="1">
    <source>
        <dbReference type="ARBA" id="ARBA00004871"/>
    </source>
</evidence>
<dbReference type="Pfam" id="PF08501">
    <property type="entry name" value="Shikimate_dh_N"/>
    <property type="match status" value="1"/>
</dbReference>
<dbReference type="NCBIfam" id="NF001310">
    <property type="entry name" value="PRK00258.1-2"/>
    <property type="match status" value="1"/>
</dbReference>
<feature type="binding site" evidence="8">
    <location>
        <position position="223"/>
    </location>
    <ligand>
        <name>NADP(+)</name>
        <dbReference type="ChEBI" id="CHEBI:58349"/>
    </ligand>
</feature>
<evidence type="ECO:0000259" key="10">
    <source>
        <dbReference type="Pfam" id="PF08501"/>
    </source>
</evidence>
<dbReference type="GO" id="GO:0009073">
    <property type="term" value="P:aromatic amino acid family biosynthetic process"/>
    <property type="evidence" value="ECO:0007669"/>
    <property type="project" value="UniProtKB-KW"/>
</dbReference>
<evidence type="ECO:0000256" key="6">
    <source>
        <dbReference type="ARBA" id="ARBA00023141"/>
    </source>
</evidence>
<dbReference type="CDD" id="cd01065">
    <property type="entry name" value="NAD_bind_Shikimate_DH"/>
    <property type="match status" value="1"/>
</dbReference>
<dbReference type="GO" id="GO:0050661">
    <property type="term" value="F:NADP binding"/>
    <property type="evidence" value="ECO:0007669"/>
    <property type="project" value="InterPro"/>
</dbReference>
<dbReference type="GO" id="GO:0008652">
    <property type="term" value="P:amino acid biosynthetic process"/>
    <property type="evidence" value="ECO:0007669"/>
    <property type="project" value="UniProtKB-KW"/>
</dbReference>
<dbReference type="RefSeq" id="WP_143951269.1">
    <property type="nucleotide sequence ID" value="NZ_BAABMB010000005.1"/>
</dbReference>
<dbReference type="PANTHER" id="PTHR21089">
    <property type="entry name" value="SHIKIMATE DEHYDROGENASE"/>
    <property type="match status" value="1"/>
</dbReference>
<comment type="subunit">
    <text evidence="8">Homodimer.</text>
</comment>
<feature type="domain" description="Quinate/shikimate 5-dehydrogenase/glutamyl-tRNA reductase" evidence="9">
    <location>
        <begin position="121"/>
        <end position="201"/>
    </location>
</feature>
<dbReference type="SUPFAM" id="SSF51735">
    <property type="entry name" value="NAD(P)-binding Rossmann-fold domains"/>
    <property type="match status" value="1"/>
</dbReference>
<dbReference type="EMBL" id="VLTJ01000042">
    <property type="protein sequence ID" value="TSH89155.1"/>
    <property type="molecule type" value="Genomic_DNA"/>
</dbReference>
<evidence type="ECO:0000313" key="13">
    <source>
        <dbReference type="Proteomes" id="UP000318405"/>
    </source>
</evidence>
<dbReference type="NCBIfam" id="TIGR00507">
    <property type="entry name" value="aroE"/>
    <property type="match status" value="1"/>
</dbReference>
<dbReference type="GO" id="GO:0019632">
    <property type="term" value="P:shikimate metabolic process"/>
    <property type="evidence" value="ECO:0007669"/>
    <property type="project" value="InterPro"/>
</dbReference>
<comment type="caution">
    <text evidence="8">Lacks conserved residue(s) required for the propagation of feature annotation.</text>
</comment>
<evidence type="ECO:0000259" key="9">
    <source>
        <dbReference type="Pfam" id="PF01488"/>
    </source>
</evidence>
<dbReference type="InterPro" id="IPR013708">
    <property type="entry name" value="Shikimate_DH-bd_N"/>
</dbReference>
<feature type="binding site" evidence="8">
    <location>
        <begin position="19"/>
        <end position="21"/>
    </location>
    <ligand>
        <name>shikimate</name>
        <dbReference type="ChEBI" id="CHEBI:36208"/>
    </ligand>
</feature>
<gene>
    <name evidence="8 12" type="primary">aroE</name>
    <name evidence="12" type="ORF">FOZ76_25365</name>
</gene>
<dbReference type="InterPro" id="IPR006151">
    <property type="entry name" value="Shikm_DH/Glu-tRNA_Rdtase"/>
</dbReference>
<evidence type="ECO:0000256" key="7">
    <source>
        <dbReference type="ARBA" id="ARBA00049442"/>
    </source>
</evidence>
<dbReference type="GO" id="GO:0005829">
    <property type="term" value="C:cytosol"/>
    <property type="evidence" value="ECO:0007669"/>
    <property type="project" value="TreeGrafter"/>
</dbReference>
<dbReference type="PANTHER" id="PTHR21089:SF1">
    <property type="entry name" value="BIFUNCTIONAL 3-DEHYDROQUINATE DEHYDRATASE_SHIKIMATE DEHYDROGENASE, CHLOROPLASTIC"/>
    <property type="match status" value="1"/>
</dbReference>
<dbReference type="Pfam" id="PF18317">
    <property type="entry name" value="SDH_C"/>
    <property type="match status" value="1"/>
</dbReference>
<comment type="pathway">
    <text evidence="1 8">Metabolic intermediate biosynthesis; chorismate biosynthesis; chorismate from D-erythrose 4-phosphate and phosphoenolpyruvate: step 4/7.</text>
</comment>
<dbReference type="InterPro" id="IPR046346">
    <property type="entry name" value="Aminoacid_DH-like_N_sf"/>
</dbReference>
<feature type="binding site" evidence="8">
    <location>
        <position position="225"/>
    </location>
    <ligand>
        <name>shikimate</name>
        <dbReference type="ChEBI" id="CHEBI:36208"/>
    </ligand>
</feature>
<comment type="catalytic activity">
    <reaction evidence="7 8">
        <text>shikimate + NADP(+) = 3-dehydroshikimate + NADPH + H(+)</text>
        <dbReference type="Rhea" id="RHEA:17737"/>
        <dbReference type="ChEBI" id="CHEBI:15378"/>
        <dbReference type="ChEBI" id="CHEBI:16630"/>
        <dbReference type="ChEBI" id="CHEBI:36208"/>
        <dbReference type="ChEBI" id="CHEBI:57783"/>
        <dbReference type="ChEBI" id="CHEBI:58349"/>
        <dbReference type="EC" id="1.1.1.25"/>
    </reaction>
</comment>
<evidence type="ECO:0000256" key="3">
    <source>
        <dbReference type="ARBA" id="ARBA00022605"/>
    </source>
</evidence>
<reference evidence="12 13" key="1">
    <citation type="submission" date="2019-07" db="EMBL/GenBank/DDBJ databases">
        <title>Qingshengfaniella alkalisoli gen. nov., sp. nov., isolated from saline soil.</title>
        <authorList>
            <person name="Xu L."/>
            <person name="Huang X.-X."/>
            <person name="Sun J.-Q."/>
        </authorList>
    </citation>
    <scope>NUCLEOTIDE SEQUENCE [LARGE SCALE GENOMIC DNA]</scope>
    <source>
        <strain evidence="12 13">DSM 27279</strain>
    </source>
</reference>
<dbReference type="Gene3D" id="3.40.50.720">
    <property type="entry name" value="NAD(P)-binding Rossmann-like Domain"/>
    <property type="match status" value="1"/>
</dbReference>
<organism evidence="12 13">
    <name type="scientific">Verticiella sediminum</name>
    <dbReference type="NCBI Taxonomy" id="1247510"/>
    <lineage>
        <taxon>Bacteria</taxon>
        <taxon>Pseudomonadati</taxon>
        <taxon>Pseudomonadota</taxon>
        <taxon>Betaproteobacteria</taxon>
        <taxon>Burkholderiales</taxon>
        <taxon>Alcaligenaceae</taxon>
        <taxon>Verticiella</taxon>
    </lineage>
</organism>
<dbReference type="AlphaFoldDB" id="A0A556A8F4"/>
<comment type="caution">
    <text evidence="12">The sequence shown here is derived from an EMBL/GenBank/DDBJ whole genome shotgun (WGS) entry which is preliminary data.</text>
</comment>
<feature type="binding site" evidence="8">
    <location>
        <position position="107"/>
    </location>
    <ligand>
        <name>shikimate</name>
        <dbReference type="ChEBI" id="CHEBI:36208"/>
    </ligand>
</feature>
<dbReference type="GO" id="GO:0009423">
    <property type="term" value="P:chorismate biosynthetic process"/>
    <property type="evidence" value="ECO:0007669"/>
    <property type="project" value="UniProtKB-UniRule"/>
</dbReference>
<evidence type="ECO:0000256" key="8">
    <source>
        <dbReference type="HAMAP-Rule" id="MF_00222"/>
    </source>
</evidence>
<dbReference type="FunFam" id="3.40.50.10860:FF:000006">
    <property type="entry name" value="Shikimate dehydrogenase (NADP(+))"/>
    <property type="match status" value="1"/>
</dbReference>
<sequence>MAARPPKRYAVIGNPIAHSRSPSIHADFARQTGVELQYERLLAPLDGFDDTLDRLHAAGGAGANVTVPFKVQAWQRASRHLSPRARLAGAVNTLWWQDGELYGCNTDGIGLVRDLERLEAPLAGASILVLGAGGAARGAIPALIEAGCARVRVANRTESRAVELARLFASETHNATLEAGGFGAAADPTGWDIVINATASSLADELPALPEGVYRPGVLAYDMVYSAQPTAFMREASQHGARTADGLGMLVEQAAESFAIWHGVRPSTAQTIARLRAELAR</sequence>
<keyword evidence="13" id="KW-1185">Reference proteome</keyword>
<dbReference type="UniPathway" id="UPA00053">
    <property type="reaction ID" value="UER00087"/>
</dbReference>
<feature type="binding site" evidence="8">
    <location>
        <begin position="155"/>
        <end position="160"/>
    </location>
    <ligand>
        <name>NADP(+)</name>
        <dbReference type="ChEBI" id="CHEBI:58349"/>
    </ligand>
</feature>
<feature type="binding site" evidence="8">
    <location>
        <position position="66"/>
    </location>
    <ligand>
        <name>shikimate</name>
        <dbReference type="ChEBI" id="CHEBI:36208"/>
    </ligand>
</feature>
<feature type="binding site" evidence="8">
    <location>
        <position position="253"/>
    </location>
    <ligand>
        <name>shikimate</name>
        <dbReference type="ChEBI" id="CHEBI:36208"/>
    </ligand>
</feature>
<feature type="binding site" evidence="8">
    <location>
        <position position="92"/>
    </location>
    <ligand>
        <name>shikimate</name>
        <dbReference type="ChEBI" id="CHEBI:36208"/>
    </ligand>
</feature>
<evidence type="ECO:0000313" key="12">
    <source>
        <dbReference type="EMBL" id="TSH89155.1"/>
    </source>
</evidence>
<evidence type="ECO:0000256" key="2">
    <source>
        <dbReference type="ARBA" id="ARBA00012962"/>
    </source>
</evidence>